<keyword evidence="4" id="KW-1185">Reference proteome</keyword>
<feature type="transmembrane region" description="Helical" evidence="1">
    <location>
        <begin position="177"/>
        <end position="199"/>
    </location>
</feature>
<name>A0A2U2B8Q8_9BACT</name>
<dbReference type="Pfam" id="PF19845">
    <property type="entry name" value="DUF6320"/>
    <property type="match status" value="1"/>
</dbReference>
<reference evidence="3 4" key="1">
    <citation type="submission" date="2018-05" db="EMBL/GenBank/DDBJ databases">
        <title>Marinilabilia rubrum sp. nov., isolated from saltern sediment.</title>
        <authorList>
            <person name="Zhang R."/>
        </authorList>
    </citation>
    <scope>NUCLEOTIDE SEQUENCE [LARGE SCALE GENOMIC DNA]</scope>
    <source>
        <strain evidence="3 4">WTE16</strain>
    </source>
</reference>
<dbReference type="Pfam" id="PF13240">
    <property type="entry name" value="Zn_Ribbon_1"/>
    <property type="match status" value="1"/>
</dbReference>
<feature type="transmembrane region" description="Helical" evidence="1">
    <location>
        <begin position="143"/>
        <end position="165"/>
    </location>
</feature>
<keyword evidence="1" id="KW-1133">Transmembrane helix</keyword>
<dbReference type="AlphaFoldDB" id="A0A2U2B8Q8"/>
<comment type="caution">
    <text evidence="3">The sequence shown here is derived from an EMBL/GenBank/DDBJ whole genome shotgun (WGS) entry which is preliminary data.</text>
</comment>
<accession>A0A2U2B8Q8</accession>
<dbReference type="InterPro" id="IPR046283">
    <property type="entry name" value="DUF6320"/>
</dbReference>
<feature type="transmembrane region" description="Helical" evidence="1">
    <location>
        <begin position="66"/>
        <end position="85"/>
    </location>
</feature>
<feature type="transmembrane region" description="Helical" evidence="1">
    <location>
        <begin position="116"/>
        <end position="137"/>
    </location>
</feature>
<dbReference type="OrthoDB" id="1117586at2"/>
<evidence type="ECO:0000313" key="3">
    <source>
        <dbReference type="EMBL" id="PWD99450.1"/>
    </source>
</evidence>
<proteinExistence type="predicted"/>
<evidence type="ECO:0000256" key="1">
    <source>
        <dbReference type="SAM" id="Phobius"/>
    </source>
</evidence>
<dbReference type="EMBL" id="QEWP01000007">
    <property type="protein sequence ID" value="PWD99450.1"/>
    <property type="molecule type" value="Genomic_DNA"/>
</dbReference>
<feature type="transmembrane region" description="Helical" evidence="1">
    <location>
        <begin position="91"/>
        <end position="109"/>
    </location>
</feature>
<keyword evidence="1" id="KW-0812">Transmembrane</keyword>
<gene>
    <name evidence="3" type="ORF">DDZ16_10610</name>
</gene>
<sequence length="241" mass="27337">MIKCPHCGVELAENANFCSLCGEPLLEKNEDNLAFIETRKKSQDEKLITDYQKLSGIQKRKIIRKISAIILFSGILITLVIDFVGNNSITWSKYSATVSLVLFINIAMVTFWLRRYFLWGSLSFVSASLLLVLLDIYSGDIGWAMSLGIPLLFAGYTIVFSLFWLIHRSKQKGLNVIAWSILGIGLFSICTDGVIALYLDHARLFGWSLIVMVSSTIISALLLYIHYRLKKVTDLRRFFHI</sequence>
<evidence type="ECO:0000259" key="2">
    <source>
        <dbReference type="Pfam" id="PF13240"/>
    </source>
</evidence>
<protein>
    <submittedName>
        <fullName evidence="3">Zinc ribbon domain-containing protein</fullName>
    </submittedName>
</protein>
<organism evidence="3 4">
    <name type="scientific">Marinilabilia rubra</name>
    <dbReference type="NCBI Taxonomy" id="2162893"/>
    <lineage>
        <taxon>Bacteria</taxon>
        <taxon>Pseudomonadati</taxon>
        <taxon>Bacteroidota</taxon>
        <taxon>Bacteroidia</taxon>
        <taxon>Marinilabiliales</taxon>
        <taxon>Marinilabiliaceae</taxon>
        <taxon>Marinilabilia</taxon>
    </lineage>
</organism>
<dbReference type="RefSeq" id="WP_109264434.1">
    <property type="nucleotide sequence ID" value="NZ_QEWP01000007.1"/>
</dbReference>
<evidence type="ECO:0000313" key="4">
    <source>
        <dbReference type="Proteomes" id="UP000244956"/>
    </source>
</evidence>
<feature type="transmembrane region" description="Helical" evidence="1">
    <location>
        <begin position="205"/>
        <end position="227"/>
    </location>
</feature>
<feature type="domain" description="Zinc-ribbon" evidence="2">
    <location>
        <begin position="3"/>
        <end position="25"/>
    </location>
</feature>
<dbReference type="Proteomes" id="UP000244956">
    <property type="component" value="Unassembled WGS sequence"/>
</dbReference>
<dbReference type="InterPro" id="IPR026870">
    <property type="entry name" value="Zinc_ribbon_dom"/>
</dbReference>
<keyword evidence="1" id="KW-0472">Membrane</keyword>